<dbReference type="AlphaFoldDB" id="A0ABD3REJ4"/>
<dbReference type="EMBL" id="JALLPB020000347">
    <property type="protein sequence ID" value="KAL3810196.1"/>
    <property type="molecule type" value="Genomic_DNA"/>
</dbReference>
<proteinExistence type="predicted"/>
<sequence>MTKTHHRLGHAVVIFVAALAGSILLASMDYGNTKTESSSTSSLRLHHRRLMGLAQFADPKSITLKSDAPGTLTLTLRLDEEDGGGGGGVAPSGSAQLDESPPREIFMPVDHRSRKNCQIVYITGVEGATHHGFIPVIAALARNQVDPDTGLEYAVDVEPRALKAGLFGWNYKSKIRKWGFKETPDVDDPAFVQRVVKECCPDDGRKHVLIEWASFPSGHQDDRRSYRVRRSHEWLTMSPEEIANTVEALSHPTNMNAFYRSYSPYFDIKFIVLHRPFLETIASHRDWDGGPITHSNIIRGFMLVLRRFLDTHLFDLVSGRRLWSLVCVDRIMAKNYETEMDAINARRRIMSYLTTFLDWPEGDCPQCFDNWRESAKDPMEVLGGEIVAALADHTPFLEGVWPPPGEEGILDQQCGL</sequence>
<evidence type="ECO:0000313" key="3">
    <source>
        <dbReference type="Proteomes" id="UP001530377"/>
    </source>
</evidence>
<dbReference type="Proteomes" id="UP001530377">
    <property type="component" value="Unassembled WGS sequence"/>
</dbReference>
<protein>
    <recommendedName>
        <fullName evidence="4">Sulfotransferase domain-containing protein</fullName>
    </recommendedName>
</protein>
<reference evidence="2 3" key="1">
    <citation type="submission" date="2024-10" db="EMBL/GenBank/DDBJ databases">
        <title>Updated reference genomes for cyclostephanoid diatoms.</title>
        <authorList>
            <person name="Roberts W.R."/>
            <person name="Alverson A.J."/>
        </authorList>
    </citation>
    <scope>NUCLEOTIDE SEQUENCE [LARGE SCALE GENOMIC DNA]</scope>
    <source>
        <strain evidence="2 3">AJA228-03</strain>
    </source>
</reference>
<gene>
    <name evidence="2" type="ORF">ACHAXA_001617</name>
</gene>
<evidence type="ECO:0008006" key="4">
    <source>
        <dbReference type="Google" id="ProtNLM"/>
    </source>
</evidence>
<evidence type="ECO:0000313" key="2">
    <source>
        <dbReference type="EMBL" id="KAL3810196.1"/>
    </source>
</evidence>
<accession>A0ABD3REJ4</accession>
<evidence type="ECO:0000256" key="1">
    <source>
        <dbReference type="SAM" id="MobiDB-lite"/>
    </source>
</evidence>
<comment type="caution">
    <text evidence="2">The sequence shown here is derived from an EMBL/GenBank/DDBJ whole genome shotgun (WGS) entry which is preliminary data.</text>
</comment>
<keyword evidence="3" id="KW-1185">Reference proteome</keyword>
<name>A0ABD3REJ4_9STRA</name>
<organism evidence="2 3">
    <name type="scientific">Cyclostephanos tholiformis</name>
    <dbReference type="NCBI Taxonomy" id="382380"/>
    <lineage>
        <taxon>Eukaryota</taxon>
        <taxon>Sar</taxon>
        <taxon>Stramenopiles</taxon>
        <taxon>Ochrophyta</taxon>
        <taxon>Bacillariophyta</taxon>
        <taxon>Coscinodiscophyceae</taxon>
        <taxon>Thalassiosirophycidae</taxon>
        <taxon>Stephanodiscales</taxon>
        <taxon>Stephanodiscaceae</taxon>
        <taxon>Cyclostephanos</taxon>
    </lineage>
</organism>
<feature type="region of interest" description="Disordered" evidence="1">
    <location>
        <begin position="78"/>
        <end position="101"/>
    </location>
</feature>